<sequence>MVQKFVDKRVIKIHDRTTKQLRLATAAEVALLLKDCPTADLYAFFRECEGARSFSRFFWWAVKGGKQRGRQQDA</sequence>
<reference evidence="1" key="1">
    <citation type="submission" date="2023-07" db="EMBL/GenBank/DDBJ databases">
        <title>Genomic Encyclopedia of Type Strains, Phase IV (KMG-IV): sequencing the most valuable type-strain genomes for metagenomic binning, comparative biology and taxonomic classification.</title>
        <authorList>
            <person name="Goeker M."/>
        </authorList>
    </citation>
    <scope>NUCLEOTIDE SEQUENCE</scope>
    <source>
        <strain evidence="1">DSM 21202</strain>
    </source>
</reference>
<accession>A0AAE3VQB4</accession>
<keyword evidence="2" id="KW-1185">Reference proteome</keyword>
<dbReference type="EMBL" id="JAUSUL010000002">
    <property type="protein sequence ID" value="MDQ0316382.1"/>
    <property type="molecule type" value="Genomic_DNA"/>
</dbReference>
<dbReference type="AlphaFoldDB" id="A0AAE3VQB4"/>
<evidence type="ECO:0000313" key="2">
    <source>
        <dbReference type="Proteomes" id="UP001229244"/>
    </source>
</evidence>
<protein>
    <submittedName>
        <fullName evidence="1">Uncharacterized protein</fullName>
    </submittedName>
</protein>
<proteinExistence type="predicted"/>
<name>A0AAE3VQB4_9HYPH</name>
<evidence type="ECO:0000313" key="1">
    <source>
        <dbReference type="EMBL" id="MDQ0316382.1"/>
    </source>
</evidence>
<dbReference type="RefSeq" id="WP_306886203.1">
    <property type="nucleotide sequence ID" value="NZ_JAUSUL010000002.1"/>
</dbReference>
<comment type="caution">
    <text evidence="1">The sequence shown here is derived from an EMBL/GenBank/DDBJ whole genome shotgun (WGS) entry which is preliminary data.</text>
</comment>
<dbReference type="Proteomes" id="UP001229244">
    <property type="component" value="Unassembled WGS sequence"/>
</dbReference>
<organism evidence="1 2">
    <name type="scientific">Amorphus orientalis</name>
    <dbReference type="NCBI Taxonomy" id="649198"/>
    <lineage>
        <taxon>Bacteria</taxon>
        <taxon>Pseudomonadati</taxon>
        <taxon>Pseudomonadota</taxon>
        <taxon>Alphaproteobacteria</taxon>
        <taxon>Hyphomicrobiales</taxon>
        <taxon>Amorphaceae</taxon>
        <taxon>Amorphus</taxon>
    </lineage>
</organism>
<gene>
    <name evidence="1" type="ORF">J2S73_002839</name>
</gene>